<dbReference type="Proteomes" id="UP000265801">
    <property type="component" value="Unassembled WGS sequence"/>
</dbReference>
<organism evidence="1 2">
    <name type="scientific">Bacillus salacetis</name>
    <dbReference type="NCBI Taxonomy" id="2315464"/>
    <lineage>
        <taxon>Bacteria</taxon>
        <taxon>Bacillati</taxon>
        <taxon>Bacillota</taxon>
        <taxon>Bacilli</taxon>
        <taxon>Bacillales</taxon>
        <taxon>Bacillaceae</taxon>
        <taxon>Bacillus</taxon>
    </lineage>
</organism>
<protein>
    <submittedName>
        <fullName evidence="1">SRPBCC family protein</fullName>
    </submittedName>
</protein>
<dbReference type="SUPFAM" id="SSF55961">
    <property type="entry name" value="Bet v1-like"/>
    <property type="match status" value="1"/>
</dbReference>
<proteinExistence type="predicted"/>
<evidence type="ECO:0000313" key="1">
    <source>
        <dbReference type="EMBL" id="RIW29103.1"/>
    </source>
</evidence>
<evidence type="ECO:0000313" key="2">
    <source>
        <dbReference type="Proteomes" id="UP000265801"/>
    </source>
</evidence>
<sequence>MEGETIISANIEKVWNLFLEENMPRIMPKVIENKPLQVTDEVTGSKYQQRYQEGKRIETYIVETLGYENTENKKHKQIGFIIAKAFEINLSFTLERIDETHTKFIYQGYNKGRNFVGRTMLKLGGDKNNQKVVEDFMELVREESVK</sequence>
<dbReference type="OrthoDB" id="2360771at2"/>
<dbReference type="CDD" id="cd07812">
    <property type="entry name" value="SRPBCC"/>
    <property type="match status" value="1"/>
</dbReference>
<comment type="caution">
    <text evidence="1">The sequence shown here is derived from an EMBL/GenBank/DDBJ whole genome shotgun (WGS) entry which is preliminary data.</text>
</comment>
<keyword evidence="2" id="KW-1185">Reference proteome</keyword>
<dbReference type="EMBL" id="QXIR01000036">
    <property type="protein sequence ID" value="RIW29103.1"/>
    <property type="molecule type" value="Genomic_DNA"/>
</dbReference>
<reference evidence="1 2" key="1">
    <citation type="submission" date="2018-09" db="EMBL/GenBank/DDBJ databases">
        <title>Bacillus saliacetes sp. nov., isolated from Thai shrimp paste (Ka-pi).</title>
        <authorList>
            <person name="Daroonpunt R."/>
            <person name="Tanasupawat S."/>
            <person name="Yiamsombut S."/>
        </authorList>
    </citation>
    <scope>NUCLEOTIDE SEQUENCE [LARGE SCALE GENOMIC DNA]</scope>
    <source>
        <strain evidence="1 2">SKP7-4</strain>
    </source>
</reference>
<accession>A0A3A1QVF4</accession>
<gene>
    <name evidence="1" type="ORF">D3H55_19825</name>
</gene>
<dbReference type="AlphaFoldDB" id="A0A3A1QVF4"/>
<dbReference type="RefSeq" id="WP_119549042.1">
    <property type="nucleotide sequence ID" value="NZ_QXIR01000036.1"/>
</dbReference>
<name>A0A3A1QVF4_9BACI</name>